<reference evidence="2 3" key="1">
    <citation type="submission" date="2018-08" db="EMBL/GenBank/DDBJ databases">
        <title>Murine metabolic-syndrome-specific gut microbial biobank.</title>
        <authorList>
            <person name="Liu C."/>
        </authorList>
    </citation>
    <scope>NUCLEOTIDE SEQUENCE [LARGE SCALE GENOMIC DNA]</scope>
    <source>
        <strain evidence="2 3">X69</strain>
    </source>
</reference>
<feature type="compositionally biased region" description="Basic and acidic residues" evidence="1">
    <location>
        <begin position="38"/>
        <end position="48"/>
    </location>
</feature>
<feature type="region of interest" description="Disordered" evidence="1">
    <location>
        <begin position="38"/>
        <end position="60"/>
    </location>
</feature>
<name>A0A845RRK1_9FIRM</name>
<evidence type="ECO:0000313" key="2">
    <source>
        <dbReference type="EMBL" id="NBI80252.1"/>
    </source>
</evidence>
<gene>
    <name evidence="2" type="ORF">D3Z39_15555</name>
</gene>
<accession>A0A845RRK1</accession>
<sequence length="60" mass="6530">MPAAQRLSWLLLTQGPAREQDSCGLRAALFTRAAAREKGSALEKRQDPRGALPFFSPAAF</sequence>
<proteinExistence type="predicted"/>
<dbReference type="AlphaFoldDB" id="A0A845RRK1"/>
<dbReference type="EMBL" id="QXWZ01000040">
    <property type="protein sequence ID" value="NBI80252.1"/>
    <property type="molecule type" value="Genomic_DNA"/>
</dbReference>
<organism evidence="2 3">
    <name type="scientific">Anaerotruncus colihominis</name>
    <dbReference type="NCBI Taxonomy" id="169435"/>
    <lineage>
        <taxon>Bacteria</taxon>
        <taxon>Bacillati</taxon>
        <taxon>Bacillota</taxon>
        <taxon>Clostridia</taxon>
        <taxon>Eubacteriales</taxon>
        <taxon>Oscillospiraceae</taxon>
        <taxon>Anaerotruncus</taxon>
    </lineage>
</organism>
<evidence type="ECO:0000313" key="3">
    <source>
        <dbReference type="Proteomes" id="UP000446348"/>
    </source>
</evidence>
<evidence type="ECO:0000256" key="1">
    <source>
        <dbReference type="SAM" id="MobiDB-lite"/>
    </source>
</evidence>
<comment type="caution">
    <text evidence="2">The sequence shown here is derived from an EMBL/GenBank/DDBJ whole genome shotgun (WGS) entry which is preliminary data.</text>
</comment>
<dbReference type="Proteomes" id="UP000446348">
    <property type="component" value="Unassembled WGS sequence"/>
</dbReference>
<protein>
    <submittedName>
        <fullName evidence="2">Uncharacterized protein</fullName>
    </submittedName>
</protein>